<evidence type="ECO:0000259" key="2">
    <source>
        <dbReference type="Pfam" id="PF07969"/>
    </source>
</evidence>
<dbReference type="Gene3D" id="3.10.310.70">
    <property type="match status" value="1"/>
</dbReference>
<name>A0A8H9IPU0_9BURK</name>
<dbReference type="CDD" id="cd01300">
    <property type="entry name" value="YtcJ_like"/>
    <property type="match status" value="1"/>
</dbReference>
<dbReference type="Gene3D" id="2.30.40.10">
    <property type="entry name" value="Urease, subunit C, domain 1"/>
    <property type="match status" value="1"/>
</dbReference>
<dbReference type="Proteomes" id="UP000608923">
    <property type="component" value="Unassembled WGS sequence"/>
</dbReference>
<evidence type="ECO:0000313" key="3">
    <source>
        <dbReference type="EMBL" id="GHC47165.1"/>
    </source>
</evidence>
<reference evidence="4" key="1">
    <citation type="journal article" date="2019" name="Int. J. Syst. Evol. Microbiol.">
        <title>The Global Catalogue of Microorganisms (GCM) 10K type strain sequencing project: providing services to taxonomists for standard genome sequencing and annotation.</title>
        <authorList>
            <consortium name="The Broad Institute Genomics Platform"/>
            <consortium name="The Broad Institute Genome Sequencing Center for Infectious Disease"/>
            <person name="Wu L."/>
            <person name="Ma J."/>
        </authorList>
    </citation>
    <scope>NUCLEOTIDE SEQUENCE [LARGE SCALE GENOMIC DNA]</scope>
    <source>
        <strain evidence="4">KCTC 42083</strain>
    </source>
</reference>
<proteinExistence type="predicted"/>
<evidence type="ECO:0000256" key="1">
    <source>
        <dbReference type="SAM" id="SignalP"/>
    </source>
</evidence>
<dbReference type="AlphaFoldDB" id="A0A8H9IPU0"/>
<sequence length="593" mass="63739">MMSNALSCLSSDHLLVRSLLAVISLSSAMAYAQPGTDSLGSAANRTKDTADIVIRNAQVLTVNPDQPRATALAVRGGYLSAVGDDADVQTQIGPDTHVVDAKGHVVIPGLIDAHLHGIRGGQTYLFETYWHDALSLQAGLLELQRAAQTRSPDQWLAVVGSWIPQQFAEKRAPTLVDLDRALPEHPVYVQSLYDYALVNSRGIAVLALNTPQPLVPVGVTIERDEEGKATGKLLGGIGSFNALFAQISQGLDQEVNLLAFFQDLNARGVTGFIDPSAGGPAAFEPLFSLHRQGALNIRVGYRLSPPPGGNETAWVQTHMAYRSSVHDDGYLAFLGLGESLIMGMNDAVRMEPGFASSPRDQQEMRKALSYAAKRRVPVELHAYTDDSAAAILDAIEEVAREYPIKDLRWSLAHLNTGSAQTLQRMQKLGLAFSVQMGPYFEAPAILAANGPRVAEQSPPTKAALDMGMKVAGGTDATRIGVAGVWQAIEYQVTGRSLGGVVQRRSDLLLTPEQALTLYTRDAAWLAFAEDKRGSLAAGKLADLAVLNQDPLRVPARQLHQTQSLLTLLGGRVVHGEDWLQSQSSVPKMTLTAK</sequence>
<dbReference type="GO" id="GO:0016810">
    <property type="term" value="F:hydrolase activity, acting on carbon-nitrogen (but not peptide) bonds"/>
    <property type="evidence" value="ECO:0007669"/>
    <property type="project" value="InterPro"/>
</dbReference>
<dbReference type="RefSeq" id="WP_229841148.1">
    <property type="nucleotide sequence ID" value="NZ_BMZN01000002.1"/>
</dbReference>
<feature type="chain" id="PRO_5034001675" evidence="1">
    <location>
        <begin position="33"/>
        <end position="593"/>
    </location>
</feature>
<dbReference type="Gene3D" id="3.20.20.140">
    <property type="entry name" value="Metal-dependent hydrolases"/>
    <property type="match status" value="1"/>
</dbReference>
<keyword evidence="1" id="KW-0732">Signal</keyword>
<dbReference type="Pfam" id="PF07969">
    <property type="entry name" value="Amidohydro_3"/>
    <property type="match status" value="1"/>
</dbReference>
<protein>
    <submittedName>
        <fullName evidence="3">Metal-dependent hydrolase</fullName>
    </submittedName>
</protein>
<comment type="caution">
    <text evidence="3">The sequence shown here is derived from an EMBL/GenBank/DDBJ whole genome shotgun (WGS) entry which is preliminary data.</text>
</comment>
<dbReference type="EMBL" id="BMZN01000002">
    <property type="protein sequence ID" value="GHC47165.1"/>
    <property type="molecule type" value="Genomic_DNA"/>
</dbReference>
<dbReference type="PANTHER" id="PTHR22642:SF21">
    <property type="entry name" value="PERIPLASMIC PROTEIN"/>
    <property type="match status" value="1"/>
</dbReference>
<keyword evidence="3" id="KW-0378">Hydrolase</keyword>
<organism evidence="3 4">
    <name type="scientific">Alcaligenes pakistanensis</name>
    <dbReference type="NCBI Taxonomy" id="1482717"/>
    <lineage>
        <taxon>Bacteria</taxon>
        <taxon>Pseudomonadati</taxon>
        <taxon>Pseudomonadota</taxon>
        <taxon>Betaproteobacteria</taxon>
        <taxon>Burkholderiales</taxon>
        <taxon>Alcaligenaceae</taxon>
        <taxon>Alcaligenes</taxon>
    </lineage>
</organism>
<dbReference type="PANTHER" id="PTHR22642">
    <property type="entry name" value="IMIDAZOLONEPROPIONASE"/>
    <property type="match status" value="1"/>
</dbReference>
<evidence type="ECO:0000313" key="4">
    <source>
        <dbReference type="Proteomes" id="UP000608923"/>
    </source>
</evidence>
<dbReference type="SUPFAM" id="SSF51338">
    <property type="entry name" value="Composite domain of metallo-dependent hydrolases"/>
    <property type="match status" value="1"/>
</dbReference>
<gene>
    <name evidence="3" type="ORF">GCM10010096_18350</name>
</gene>
<feature type="domain" description="Amidohydrolase 3" evidence="2">
    <location>
        <begin position="98"/>
        <end position="574"/>
    </location>
</feature>
<accession>A0A8H9IPU0</accession>
<dbReference type="InterPro" id="IPR032466">
    <property type="entry name" value="Metal_Hydrolase"/>
</dbReference>
<feature type="signal peptide" evidence="1">
    <location>
        <begin position="1"/>
        <end position="32"/>
    </location>
</feature>
<dbReference type="InterPro" id="IPR013108">
    <property type="entry name" value="Amidohydro_3"/>
</dbReference>
<dbReference type="InterPro" id="IPR011059">
    <property type="entry name" value="Metal-dep_hydrolase_composite"/>
</dbReference>
<dbReference type="SUPFAM" id="SSF51556">
    <property type="entry name" value="Metallo-dependent hydrolases"/>
    <property type="match status" value="1"/>
</dbReference>
<dbReference type="InterPro" id="IPR033932">
    <property type="entry name" value="YtcJ-like"/>
</dbReference>
<keyword evidence="4" id="KW-1185">Reference proteome</keyword>